<dbReference type="GO" id="GO:0031146">
    <property type="term" value="P:SCF-dependent proteasomal ubiquitin-dependent protein catabolic process"/>
    <property type="evidence" value="ECO:0007669"/>
    <property type="project" value="TreeGrafter"/>
</dbReference>
<keyword evidence="3" id="KW-1185">Reference proteome</keyword>
<dbReference type="InterPro" id="IPR039752">
    <property type="entry name" value="F-box_only"/>
</dbReference>
<dbReference type="SMART" id="SM01198">
    <property type="entry name" value="FBA"/>
    <property type="match status" value="1"/>
</dbReference>
<dbReference type="Proteomes" id="UP000494165">
    <property type="component" value="Unassembled WGS sequence"/>
</dbReference>
<dbReference type="PANTHER" id="PTHR12125:SF5">
    <property type="entry name" value="F-BOX DOMAIN-CONTAINING PROTEIN"/>
    <property type="match status" value="1"/>
</dbReference>
<gene>
    <name evidence="2" type="ORF">CLODIP_2_CD02321</name>
</gene>
<evidence type="ECO:0000313" key="3">
    <source>
        <dbReference type="Proteomes" id="UP000494165"/>
    </source>
</evidence>
<proteinExistence type="predicted"/>
<reference evidence="2 3" key="1">
    <citation type="submission" date="2020-04" db="EMBL/GenBank/DDBJ databases">
        <authorList>
            <person name="Alioto T."/>
            <person name="Alioto T."/>
            <person name="Gomez Garrido J."/>
        </authorList>
    </citation>
    <scope>NUCLEOTIDE SEQUENCE [LARGE SCALE GENOMIC DNA]</scope>
</reference>
<dbReference type="InterPro" id="IPR008979">
    <property type="entry name" value="Galactose-bd-like_sf"/>
</dbReference>
<dbReference type="PROSITE" id="PS51114">
    <property type="entry name" value="FBA"/>
    <property type="match status" value="1"/>
</dbReference>
<protein>
    <recommendedName>
        <fullName evidence="1">FBA domain-containing protein</fullName>
    </recommendedName>
</protein>
<dbReference type="GO" id="GO:0019005">
    <property type="term" value="C:SCF ubiquitin ligase complex"/>
    <property type="evidence" value="ECO:0007669"/>
    <property type="project" value="TreeGrafter"/>
</dbReference>
<dbReference type="GO" id="GO:0006516">
    <property type="term" value="P:glycoprotein catabolic process"/>
    <property type="evidence" value="ECO:0007669"/>
    <property type="project" value="TreeGrafter"/>
</dbReference>
<organism evidence="2 3">
    <name type="scientific">Cloeon dipterum</name>
    <dbReference type="NCBI Taxonomy" id="197152"/>
    <lineage>
        <taxon>Eukaryota</taxon>
        <taxon>Metazoa</taxon>
        <taxon>Ecdysozoa</taxon>
        <taxon>Arthropoda</taxon>
        <taxon>Hexapoda</taxon>
        <taxon>Insecta</taxon>
        <taxon>Pterygota</taxon>
        <taxon>Palaeoptera</taxon>
        <taxon>Ephemeroptera</taxon>
        <taxon>Pisciforma</taxon>
        <taxon>Baetidae</taxon>
        <taxon>Cloeon</taxon>
    </lineage>
</organism>
<dbReference type="InterPro" id="IPR007397">
    <property type="entry name" value="F-box-assoc_dom"/>
</dbReference>
<sequence length="228" mass="26341">MFQDVDLGIREFYEIENYFCKNLIQNANFDLQPMNIASAFVSSLSPTFVRNSDIPHWKTRGPYQREKPPIGTEGESIPIHILEKNGIADIKNMPAIVTSYSGTQQYQDIVLSDLRISEKVMDEIQPVIVAEEWIGTRFDCGNSYILELQLFRKNCDRPVHTKSLHINTRCLGNGVWRKVCLTMGHYGKGVRKIRFIRKGQDNQFWAGFYGTKFAFCRVHLQLPKANYK</sequence>
<dbReference type="AlphaFoldDB" id="A0A8S1CNK3"/>
<dbReference type="GO" id="GO:0061630">
    <property type="term" value="F:ubiquitin protein ligase activity"/>
    <property type="evidence" value="ECO:0007669"/>
    <property type="project" value="TreeGrafter"/>
</dbReference>
<dbReference type="GO" id="GO:0036503">
    <property type="term" value="P:ERAD pathway"/>
    <property type="evidence" value="ECO:0007669"/>
    <property type="project" value="TreeGrafter"/>
</dbReference>
<feature type="domain" description="FBA" evidence="1">
    <location>
        <begin position="34"/>
        <end position="222"/>
    </location>
</feature>
<dbReference type="SUPFAM" id="SSF49785">
    <property type="entry name" value="Galactose-binding domain-like"/>
    <property type="match status" value="1"/>
</dbReference>
<comment type="caution">
    <text evidence="2">The sequence shown here is derived from an EMBL/GenBank/DDBJ whole genome shotgun (WGS) entry which is preliminary data.</text>
</comment>
<dbReference type="PANTHER" id="PTHR12125">
    <property type="entry name" value="F-BOX ONLY PROTEIN 6-LIKE PROTEIN"/>
    <property type="match status" value="1"/>
</dbReference>
<dbReference type="Pfam" id="PF04300">
    <property type="entry name" value="FBA"/>
    <property type="match status" value="1"/>
</dbReference>
<accession>A0A8S1CNK3</accession>
<evidence type="ECO:0000313" key="2">
    <source>
        <dbReference type="EMBL" id="CAB3371235.1"/>
    </source>
</evidence>
<dbReference type="Gene3D" id="2.60.120.260">
    <property type="entry name" value="Galactose-binding domain-like"/>
    <property type="match status" value="1"/>
</dbReference>
<dbReference type="OrthoDB" id="1107553at2759"/>
<name>A0A8S1CNK3_9INSE</name>
<evidence type="ECO:0000259" key="1">
    <source>
        <dbReference type="PROSITE" id="PS51114"/>
    </source>
</evidence>
<dbReference type="GO" id="GO:0005737">
    <property type="term" value="C:cytoplasm"/>
    <property type="evidence" value="ECO:0007669"/>
    <property type="project" value="UniProtKB-ARBA"/>
</dbReference>
<dbReference type="EMBL" id="CADEPI010000059">
    <property type="protein sequence ID" value="CAB3371235.1"/>
    <property type="molecule type" value="Genomic_DNA"/>
</dbReference>